<organism evidence="6 8">
    <name type="scientific">Billgrantia desiderata</name>
    <dbReference type="NCBI Taxonomy" id="52021"/>
    <lineage>
        <taxon>Bacteria</taxon>
        <taxon>Pseudomonadati</taxon>
        <taxon>Pseudomonadota</taxon>
        <taxon>Gammaproteobacteria</taxon>
        <taxon>Oceanospirillales</taxon>
        <taxon>Halomonadaceae</taxon>
        <taxon>Billgrantia</taxon>
    </lineage>
</organism>
<dbReference type="SUPFAM" id="SSF89392">
    <property type="entry name" value="Prokaryotic lipoproteins and lipoprotein localization factors"/>
    <property type="match status" value="1"/>
</dbReference>
<dbReference type="Gene3D" id="2.50.20.10">
    <property type="entry name" value="Lipoprotein localisation LolA/LolB/LppX"/>
    <property type="match status" value="1"/>
</dbReference>
<sequence>MLPLLLLALSDVPGPDPVAEALARIDSLSGYRLTLRSQGSGGEEIIHYSYRRPGDVRMDMESPYRGAVLIYRHDTGKVQLWPFGSPGRRPALSLRPTNRMVRSSQGHRVDQSDVGTLLRNVQRLQQHGSTRRLEPATHEGRPVQHVVVEAEPGRAVHEVARYDLWLDDETLFPLRVASYDRQGQRMESVLLEDVQLEPDFPADHFDP</sequence>
<evidence type="ECO:0000313" key="7">
    <source>
        <dbReference type="Proteomes" id="UP001320154"/>
    </source>
</evidence>
<gene>
    <name evidence="5" type="ORF">HOP60_12660</name>
    <name evidence="6" type="ORF">HOP61_03245</name>
</gene>
<dbReference type="InterPro" id="IPR029046">
    <property type="entry name" value="LolA/LolB/LppX"/>
</dbReference>
<evidence type="ECO:0000313" key="6">
    <source>
        <dbReference type="EMBL" id="MCE8050307.1"/>
    </source>
</evidence>
<evidence type="ECO:0000313" key="5">
    <source>
        <dbReference type="EMBL" id="MCE8047578.1"/>
    </source>
</evidence>
<dbReference type="GO" id="GO:0015031">
    <property type="term" value="P:protein transport"/>
    <property type="evidence" value="ECO:0007669"/>
    <property type="project" value="UniProtKB-KW"/>
</dbReference>
<proteinExistence type="predicted"/>
<dbReference type="AlphaFoldDB" id="A0AAW4YPZ6"/>
<dbReference type="EMBL" id="JABFTS010000001">
    <property type="protein sequence ID" value="MCE8050307.1"/>
    <property type="molecule type" value="Genomic_DNA"/>
</dbReference>
<protein>
    <submittedName>
        <fullName evidence="6">DUF1571 domain-containing protein</fullName>
    </submittedName>
</protein>
<dbReference type="Proteomes" id="UP001320154">
    <property type="component" value="Unassembled WGS sequence"/>
</dbReference>
<reference evidence="6 7" key="2">
    <citation type="journal article" date="2021" name="Front. Microbiol.">
        <title>Aerobic Denitrification and Heterotrophic Sulfur Oxidation in the Genus Halomonas Revealed by Six Novel Species Characterizations and Genome-Based Analysis.</title>
        <authorList>
            <person name="Wang L."/>
            <person name="Shao Z."/>
        </authorList>
    </citation>
    <scope>NUCLEOTIDE SEQUENCE</scope>
    <source>
        <strain evidence="5 7">MCCC 1A05748</strain>
        <strain evidence="6">MCCC 1A05776</strain>
    </source>
</reference>
<evidence type="ECO:0000256" key="2">
    <source>
        <dbReference type="ARBA" id="ARBA00022448"/>
    </source>
</evidence>
<dbReference type="EMBL" id="JABFTQ010000007">
    <property type="protein sequence ID" value="MCE8047578.1"/>
    <property type="molecule type" value="Genomic_DNA"/>
</dbReference>
<keyword evidence="4" id="KW-0653">Protein transport</keyword>
<dbReference type="Pfam" id="PF07608">
    <property type="entry name" value="DUF1571"/>
    <property type="match status" value="1"/>
</dbReference>
<dbReference type="RefSeq" id="WP_234238599.1">
    <property type="nucleotide sequence ID" value="NZ_JABFTQ010000007.1"/>
</dbReference>
<keyword evidence="7" id="KW-1185">Reference proteome</keyword>
<evidence type="ECO:0000256" key="3">
    <source>
        <dbReference type="ARBA" id="ARBA00022729"/>
    </source>
</evidence>
<name>A0AAW4YPZ6_9GAMM</name>
<evidence type="ECO:0000256" key="1">
    <source>
        <dbReference type="ARBA" id="ARBA00011245"/>
    </source>
</evidence>
<keyword evidence="3" id="KW-0732">Signal</keyword>
<accession>A0AAW4YPZ6</accession>
<keyword evidence="2" id="KW-0813">Transport</keyword>
<dbReference type="InterPro" id="IPR011465">
    <property type="entry name" value="DUF1571"/>
</dbReference>
<comment type="caution">
    <text evidence="6">The sequence shown here is derived from an EMBL/GenBank/DDBJ whole genome shotgun (WGS) entry which is preliminary data.</text>
</comment>
<dbReference type="Proteomes" id="UP001320178">
    <property type="component" value="Unassembled WGS sequence"/>
</dbReference>
<comment type="subunit">
    <text evidence="1">Monomer.</text>
</comment>
<reference evidence="6" key="1">
    <citation type="submission" date="2020-05" db="EMBL/GenBank/DDBJ databases">
        <authorList>
            <person name="Wang L."/>
            <person name="Shao Z."/>
        </authorList>
    </citation>
    <scope>NUCLEOTIDE SEQUENCE</scope>
    <source>
        <strain evidence="5">MCCC 1A05748</strain>
        <strain evidence="6">MCCC 1A05776</strain>
    </source>
</reference>
<evidence type="ECO:0000313" key="8">
    <source>
        <dbReference type="Proteomes" id="UP001320178"/>
    </source>
</evidence>
<evidence type="ECO:0000256" key="4">
    <source>
        <dbReference type="ARBA" id="ARBA00022927"/>
    </source>
</evidence>